<reference evidence="1" key="1">
    <citation type="submission" date="2021-06" db="EMBL/GenBank/DDBJ databases">
        <title>Parelaphostrongylus tenuis whole genome reference sequence.</title>
        <authorList>
            <person name="Garwood T.J."/>
            <person name="Larsen P.A."/>
            <person name="Fountain-Jones N.M."/>
            <person name="Garbe J.R."/>
            <person name="Macchietto M.G."/>
            <person name="Kania S.A."/>
            <person name="Gerhold R.W."/>
            <person name="Richards J.E."/>
            <person name="Wolf T.M."/>
        </authorList>
    </citation>
    <scope>NUCLEOTIDE SEQUENCE</scope>
    <source>
        <strain evidence="1">MNPRO001-30</strain>
        <tissue evidence="1">Meninges</tissue>
    </source>
</reference>
<organism evidence="1 2">
    <name type="scientific">Parelaphostrongylus tenuis</name>
    <name type="common">Meningeal worm</name>
    <dbReference type="NCBI Taxonomy" id="148309"/>
    <lineage>
        <taxon>Eukaryota</taxon>
        <taxon>Metazoa</taxon>
        <taxon>Ecdysozoa</taxon>
        <taxon>Nematoda</taxon>
        <taxon>Chromadorea</taxon>
        <taxon>Rhabditida</taxon>
        <taxon>Rhabditina</taxon>
        <taxon>Rhabditomorpha</taxon>
        <taxon>Strongyloidea</taxon>
        <taxon>Metastrongylidae</taxon>
        <taxon>Parelaphostrongylus</taxon>
    </lineage>
</organism>
<name>A0AAD5LYJ8_PARTN</name>
<dbReference type="EMBL" id="JAHQIW010000389">
    <property type="protein sequence ID" value="KAJ1347855.1"/>
    <property type="molecule type" value="Genomic_DNA"/>
</dbReference>
<gene>
    <name evidence="1" type="ORF">KIN20_003021</name>
</gene>
<proteinExistence type="predicted"/>
<sequence length="139" mass="16202">MILRQRCRAMVLWPYPSVCFRVPGTGIRISWLSALSSKKYWQMVIFLRKWNASTLIYLALALITQRGDSSSFDTFLLEQSSWLVSLRLRERRKTQRRLIYDHTPFESNCKDEKSVSISTLRGRLSVGWGPLAGWRSVLC</sequence>
<protein>
    <submittedName>
        <fullName evidence="1">Uncharacterized protein</fullName>
    </submittedName>
</protein>
<evidence type="ECO:0000313" key="1">
    <source>
        <dbReference type="EMBL" id="KAJ1347855.1"/>
    </source>
</evidence>
<keyword evidence="2" id="KW-1185">Reference proteome</keyword>
<evidence type="ECO:0000313" key="2">
    <source>
        <dbReference type="Proteomes" id="UP001196413"/>
    </source>
</evidence>
<comment type="caution">
    <text evidence="1">The sequence shown here is derived from an EMBL/GenBank/DDBJ whole genome shotgun (WGS) entry which is preliminary data.</text>
</comment>
<dbReference type="Proteomes" id="UP001196413">
    <property type="component" value="Unassembled WGS sequence"/>
</dbReference>
<accession>A0AAD5LYJ8</accession>
<dbReference type="AlphaFoldDB" id="A0AAD5LYJ8"/>